<dbReference type="GeneID" id="82157158"/>
<proteinExistence type="predicted"/>
<comment type="caution">
    <text evidence="2">The sequence shown here is derived from an EMBL/GenBank/DDBJ whole genome shotgun (WGS) entry which is preliminary data.</text>
</comment>
<keyword evidence="1" id="KW-0732">Signal</keyword>
<sequence length="303" mass="32562">MKRTLLVTMTVAALMAFLPQEANAQFFKKLGKALEKVDKALDSVVGDTNAKETATAKQATTATATQATAAAATIKAGAKPFKGVWYSDELHLNIDFYNNSIPNPMSMDEEPCPGLITLMSANGSTSYDITEAKISGSKAICKTSDDSAVTMVLQADRTMKVTLPEMLLISVKENKTFKGDYIVKRGGPFAGIWTFKGNGSEGMLELDLYGKSVVDESDGTVNMCYGKISVCYGMNIDNCIITKWTEEGNKATVTFTGGRDGGIHKAMLTYNPANGKISVSDVTDVSDCSECYVTDGMVFSKNR</sequence>
<protein>
    <recommendedName>
        <fullName evidence="4">Lipocalin-like domain-containing protein</fullName>
    </recommendedName>
</protein>
<feature type="chain" id="PRO_5045146413" description="Lipocalin-like domain-containing protein" evidence="1">
    <location>
        <begin position="25"/>
        <end position="303"/>
    </location>
</feature>
<name>A0ABX2AUB9_9BACT</name>
<evidence type="ECO:0000313" key="2">
    <source>
        <dbReference type="EMBL" id="NPE13731.1"/>
    </source>
</evidence>
<gene>
    <name evidence="2" type="ORF">HPS55_05210</name>
</gene>
<organism evidence="2 3">
    <name type="scientific">Xylanibacter rodentium</name>
    <dbReference type="NCBI Taxonomy" id="2736289"/>
    <lineage>
        <taxon>Bacteria</taxon>
        <taxon>Pseudomonadati</taxon>
        <taxon>Bacteroidota</taxon>
        <taxon>Bacteroidia</taxon>
        <taxon>Bacteroidales</taxon>
        <taxon>Prevotellaceae</taxon>
        <taxon>Xylanibacter</taxon>
    </lineage>
</organism>
<evidence type="ECO:0000256" key="1">
    <source>
        <dbReference type="SAM" id="SignalP"/>
    </source>
</evidence>
<dbReference type="EMBL" id="JABKKE010000006">
    <property type="protein sequence ID" value="NPE13731.1"/>
    <property type="molecule type" value="Genomic_DNA"/>
</dbReference>
<accession>A0ABX2AUB9</accession>
<evidence type="ECO:0008006" key="4">
    <source>
        <dbReference type="Google" id="ProtNLM"/>
    </source>
</evidence>
<keyword evidence="3" id="KW-1185">Reference proteome</keyword>
<dbReference type="RefSeq" id="WP_172177088.1">
    <property type="nucleotide sequence ID" value="NZ_CASGIA010000002.1"/>
</dbReference>
<evidence type="ECO:0000313" key="3">
    <source>
        <dbReference type="Proteomes" id="UP001193734"/>
    </source>
</evidence>
<dbReference type="Proteomes" id="UP001193734">
    <property type="component" value="Unassembled WGS sequence"/>
</dbReference>
<feature type="signal peptide" evidence="1">
    <location>
        <begin position="1"/>
        <end position="24"/>
    </location>
</feature>
<reference evidence="2 3" key="1">
    <citation type="submission" date="2020-05" db="EMBL/GenBank/DDBJ databases">
        <title>Distinct polysaccharide utilization as determinants for interspecies competition between intestinal Prevotella spp.</title>
        <authorList>
            <person name="Galvez E.J.C."/>
            <person name="Iljazovic A."/>
            <person name="Strowig T."/>
        </authorList>
    </citation>
    <scope>NUCLEOTIDE SEQUENCE [LARGE SCALE GENOMIC DNA]</scope>
    <source>
        <strain evidence="2 3">PROD</strain>
    </source>
</reference>